<gene>
    <name evidence="2" type="ORF">GAK31_02435</name>
</gene>
<dbReference type="AlphaFoldDB" id="A0A7V8FG96"/>
<organism evidence="2 3">
    <name type="scientific">Stenotrophomonas maltophilia</name>
    <name type="common">Pseudomonas maltophilia</name>
    <name type="synonym">Xanthomonas maltophilia</name>
    <dbReference type="NCBI Taxonomy" id="40324"/>
    <lineage>
        <taxon>Bacteria</taxon>
        <taxon>Pseudomonadati</taxon>
        <taxon>Pseudomonadota</taxon>
        <taxon>Gammaproteobacteria</taxon>
        <taxon>Lysobacterales</taxon>
        <taxon>Lysobacteraceae</taxon>
        <taxon>Stenotrophomonas</taxon>
        <taxon>Stenotrophomonas maltophilia group</taxon>
    </lineage>
</organism>
<dbReference type="NCBIfam" id="TIGR01414">
    <property type="entry name" value="autotrans_barl"/>
    <property type="match status" value="1"/>
</dbReference>
<dbReference type="EMBL" id="WNDS01000003">
    <property type="protein sequence ID" value="KAF1014948.1"/>
    <property type="molecule type" value="Genomic_DNA"/>
</dbReference>
<dbReference type="Pfam" id="PF03797">
    <property type="entry name" value="Autotransporter"/>
    <property type="match status" value="1"/>
</dbReference>
<proteinExistence type="predicted"/>
<evidence type="ECO:0000313" key="3">
    <source>
        <dbReference type="Proteomes" id="UP000487117"/>
    </source>
</evidence>
<evidence type="ECO:0000259" key="1">
    <source>
        <dbReference type="PROSITE" id="PS51208"/>
    </source>
</evidence>
<accession>A0A7V8FG96</accession>
<sequence>MIGGNNRLDGNGNAARTEMNSHGVLVGVDHDFSGWQLGLLGGGGRSDIKQAGGRAARSKIDNTHLGVYAGHNWGAFGLRGGLGFSRHKIDSTREVAFPGITNTLSARYDAKTRQAFIEAAYRFGGREAGLEPYLQLARVDVDVDSVNERGGVPALHGQVGDTGTTLATAGLRFDKGLKASFQQDSWLHVRGGVGHRRASGDRNQIAQLAFDGGNTFAVNGAPIADGAVVAELGLSACLTANQQLELGYSGQFGDDSRDHAANLRWSVRF</sequence>
<dbReference type="GO" id="GO:0019867">
    <property type="term" value="C:outer membrane"/>
    <property type="evidence" value="ECO:0007669"/>
    <property type="project" value="InterPro"/>
</dbReference>
<dbReference type="SMART" id="SM00869">
    <property type="entry name" value="Autotransporter"/>
    <property type="match status" value="1"/>
</dbReference>
<dbReference type="Gene3D" id="2.40.128.130">
    <property type="entry name" value="Autotransporter beta-domain"/>
    <property type="match status" value="1"/>
</dbReference>
<dbReference type="InterPro" id="IPR005546">
    <property type="entry name" value="Autotransporte_beta"/>
</dbReference>
<dbReference type="PROSITE" id="PS51208">
    <property type="entry name" value="AUTOTRANSPORTER"/>
    <property type="match status" value="1"/>
</dbReference>
<dbReference type="SUPFAM" id="SSF103515">
    <property type="entry name" value="Autotransporter"/>
    <property type="match status" value="1"/>
</dbReference>
<feature type="domain" description="Autotransporter" evidence="1">
    <location>
        <begin position="1"/>
        <end position="269"/>
    </location>
</feature>
<evidence type="ECO:0000313" key="2">
    <source>
        <dbReference type="EMBL" id="KAF1014948.1"/>
    </source>
</evidence>
<dbReference type="InterPro" id="IPR036709">
    <property type="entry name" value="Autotransporte_beta_dom_sf"/>
</dbReference>
<name>A0A7V8FG96_STEMA</name>
<keyword evidence="2" id="KW-0645">Protease</keyword>
<protein>
    <submittedName>
        <fullName evidence="2">Extracellular serine protease</fullName>
    </submittedName>
</protein>
<dbReference type="GO" id="GO:0008233">
    <property type="term" value="F:peptidase activity"/>
    <property type="evidence" value="ECO:0007669"/>
    <property type="project" value="UniProtKB-KW"/>
</dbReference>
<reference evidence="3" key="1">
    <citation type="journal article" date="2020" name="MBio">
        <title>Horizontal gene transfer to a defensive symbiont with a reduced genome amongst a multipartite beetle microbiome.</title>
        <authorList>
            <person name="Waterworth S.C."/>
            <person name="Florez L.V."/>
            <person name="Rees E.R."/>
            <person name="Hertweck C."/>
            <person name="Kaltenpoth M."/>
            <person name="Kwan J.C."/>
        </authorList>
    </citation>
    <scope>NUCLEOTIDE SEQUENCE [LARGE SCALE GENOMIC DNA]</scope>
</reference>
<dbReference type="InterPro" id="IPR006315">
    <property type="entry name" value="OM_autotransptr_brl_dom"/>
</dbReference>
<dbReference type="GO" id="GO:0006508">
    <property type="term" value="P:proteolysis"/>
    <property type="evidence" value="ECO:0007669"/>
    <property type="project" value="UniProtKB-KW"/>
</dbReference>
<comment type="caution">
    <text evidence="2">The sequence shown here is derived from an EMBL/GenBank/DDBJ whole genome shotgun (WGS) entry which is preliminary data.</text>
</comment>
<keyword evidence="2" id="KW-0378">Hydrolase</keyword>
<dbReference type="Proteomes" id="UP000487117">
    <property type="component" value="Unassembled WGS sequence"/>
</dbReference>